<feature type="region of interest" description="Disordered" evidence="1">
    <location>
        <begin position="194"/>
        <end position="236"/>
    </location>
</feature>
<evidence type="ECO:0000256" key="1">
    <source>
        <dbReference type="SAM" id="MobiDB-lite"/>
    </source>
</evidence>
<feature type="compositionally biased region" description="Polar residues" evidence="1">
    <location>
        <begin position="218"/>
        <end position="236"/>
    </location>
</feature>
<feature type="compositionally biased region" description="Low complexity" evidence="1">
    <location>
        <begin position="194"/>
        <end position="213"/>
    </location>
</feature>
<keyword evidence="3" id="KW-1185">Reference proteome</keyword>
<gene>
    <name evidence="2" type="ORF">HNY73_001160</name>
</gene>
<evidence type="ECO:0000313" key="2">
    <source>
        <dbReference type="EMBL" id="KAF8796823.1"/>
    </source>
</evidence>
<dbReference type="Proteomes" id="UP000807504">
    <property type="component" value="Unassembled WGS sequence"/>
</dbReference>
<protein>
    <submittedName>
        <fullName evidence="2">Uncharacterized protein</fullName>
    </submittedName>
</protein>
<dbReference type="EMBL" id="JABXBU010000001">
    <property type="protein sequence ID" value="KAF8796823.1"/>
    <property type="molecule type" value="Genomic_DNA"/>
</dbReference>
<name>A0A8T0G6G4_ARGBR</name>
<reference evidence="2" key="1">
    <citation type="journal article" date="2020" name="bioRxiv">
        <title>Chromosome-level reference genome of the European wasp spider Argiope bruennichi: a resource for studies on range expansion and evolutionary adaptation.</title>
        <authorList>
            <person name="Sheffer M.M."/>
            <person name="Hoppe A."/>
            <person name="Krehenwinkel H."/>
            <person name="Uhl G."/>
            <person name="Kuss A.W."/>
            <person name="Jensen L."/>
            <person name="Jensen C."/>
            <person name="Gillespie R.G."/>
            <person name="Hoff K.J."/>
            <person name="Prost S."/>
        </authorList>
    </citation>
    <scope>NUCLEOTIDE SEQUENCE</scope>
</reference>
<comment type="caution">
    <text evidence="2">The sequence shown here is derived from an EMBL/GenBank/DDBJ whole genome shotgun (WGS) entry which is preliminary data.</text>
</comment>
<dbReference type="AlphaFoldDB" id="A0A8T0G6G4"/>
<evidence type="ECO:0000313" key="3">
    <source>
        <dbReference type="Proteomes" id="UP000807504"/>
    </source>
</evidence>
<proteinExistence type="predicted"/>
<organism evidence="2 3">
    <name type="scientific">Argiope bruennichi</name>
    <name type="common">Wasp spider</name>
    <name type="synonym">Aranea bruennichi</name>
    <dbReference type="NCBI Taxonomy" id="94029"/>
    <lineage>
        <taxon>Eukaryota</taxon>
        <taxon>Metazoa</taxon>
        <taxon>Ecdysozoa</taxon>
        <taxon>Arthropoda</taxon>
        <taxon>Chelicerata</taxon>
        <taxon>Arachnida</taxon>
        <taxon>Araneae</taxon>
        <taxon>Araneomorphae</taxon>
        <taxon>Entelegynae</taxon>
        <taxon>Araneoidea</taxon>
        <taxon>Araneidae</taxon>
        <taxon>Argiope</taxon>
    </lineage>
</organism>
<sequence>MEIKICLAHVIAHFKIVRSPQTKVPLEFNLGQQGLLQPKEVMVGMESLSSGKCHSTSLEVFKPTVPPARISVNDETIARFEIRSLQSFNDDFPTSKIIFDGMSAPSILRHLFGLKDCTADETEHLRRSANCPACGHSTLIYFRNGHCMDCHAPLPKSILEEAGIISTTHHEISPPEINMDTQDSNKNWEDRFITTTTSTSRSSTPTSTRQIPTEKPISPQTPLQNSNSDVTMTGLK</sequence>
<reference evidence="2" key="2">
    <citation type="submission" date="2020-06" db="EMBL/GenBank/DDBJ databases">
        <authorList>
            <person name="Sheffer M."/>
        </authorList>
    </citation>
    <scope>NUCLEOTIDE SEQUENCE</scope>
</reference>
<accession>A0A8T0G6G4</accession>